<dbReference type="InterPro" id="IPR014747">
    <property type="entry name" value="Bac_photo_RC_H_C"/>
</dbReference>
<dbReference type="SUPFAM" id="SSF50346">
    <property type="entry name" value="PRC-barrel domain"/>
    <property type="match status" value="2"/>
</dbReference>
<dbReference type="GO" id="GO:0019684">
    <property type="term" value="P:photosynthesis, light reaction"/>
    <property type="evidence" value="ECO:0007669"/>
    <property type="project" value="InterPro"/>
</dbReference>
<dbReference type="Proteomes" id="UP000204391">
    <property type="component" value="Chromosome"/>
</dbReference>
<sequence length="239" mass="27754">MLYLTSALKSYNIHATDGEMGKVKDIYFDDHSWAIRYAQVDTHKWLPARNVYLSPTSFTGIDKDKELLEVSHTKDMVKNSPTIPADTELSTANEESLTEYYGWNRYWRGENLWGAVDRPFVPEVPAQRDDSIAKRNEMEMNENTKYVLLNESDTIGIKLHGHDGNMGEITDLIFDDHNWKIDYLVVKYLKVPEERYYLVKPLHITSLEWSEKDLYVDLKADHLEAQISFETKEDALASL</sequence>
<dbReference type="RefSeq" id="WP_089533623.1">
    <property type="nucleotide sequence ID" value="NZ_CP022437.1"/>
</dbReference>
<dbReference type="KEGG" id="vne:CFK40_17175"/>
<dbReference type="EMBL" id="CP022437">
    <property type="protein sequence ID" value="ASN06627.1"/>
    <property type="molecule type" value="Genomic_DNA"/>
</dbReference>
<dbReference type="AlphaFoldDB" id="A0A221MG44"/>
<dbReference type="GO" id="GO:0030077">
    <property type="term" value="C:plasma membrane light-harvesting complex"/>
    <property type="evidence" value="ECO:0007669"/>
    <property type="project" value="InterPro"/>
</dbReference>
<organism evidence="1 2">
    <name type="scientific">Virgibacillus necropolis</name>
    <dbReference type="NCBI Taxonomy" id="163877"/>
    <lineage>
        <taxon>Bacteria</taxon>
        <taxon>Bacillati</taxon>
        <taxon>Bacillota</taxon>
        <taxon>Bacilli</taxon>
        <taxon>Bacillales</taxon>
        <taxon>Bacillaceae</taxon>
        <taxon>Virgibacillus</taxon>
    </lineage>
</organism>
<protein>
    <recommendedName>
        <fullName evidence="3">PRC-barrel domain-containing protein</fullName>
    </recommendedName>
</protein>
<gene>
    <name evidence="1" type="ORF">CFK40_17175</name>
</gene>
<proteinExistence type="predicted"/>
<name>A0A221MG44_9BACI</name>
<evidence type="ECO:0000313" key="2">
    <source>
        <dbReference type="Proteomes" id="UP000204391"/>
    </source>
</evidence>
<evidence type="ECO:0008006" key="3">
    <source>
        <dbReference type="Google" id="ProtNLM"/>
    </source>
</evidence>
<evidence type="ECO:0000313" key="1">
    <source>
        <dbReference type="EMBL" id="ASN06627.1"/>
    </source>
</evidence>
<dbReference type="Gene3D" id="3.90.50.10">
    <property type="entry name" value="Photosynthetic Reaction Center, subunit H, domain 2"/>
    <property type="match status" value="2"/>
</dbReference>
<dbReference type="OrthoDB" id="9793882at2"/>
<dbReference type="InterPro" id="IPR011033">
    <property type="entry name" value="PRC_barrel-like_sf"/>
</dbReference>
<accession>A0A221MG44</accession>
<keyword evidence="2" id="KW-1185">Reference proteome</keyword>
<reference evidence="1 2" key="1">
    <citation type="journal article" date="2003" name="Int. J. Syst. Evol. Microbiol.">
        <title>Virgibacillus carmonensis sp. nov., Virgibacillus necropolis sp. nov. and Virgibacillus picturae sp. nov., three novel species isolated from deteriorated mural paintings, transfer of the species of the genus salibacillus to Virgibacillus, as Virgibacillus marismortui comb. nov. and Virgibacillus salexigens comb. nov., and emended description of the genus Virgibacillus.</title>
        <authorList>
            <person name="Heyrman J."/>
            <person name="Logan N.A."/>
            <person name="Busse H.J."/>
            <person name="Balcaen A."/>
            <person name="Lebbe L."/>
            <person name="Rodriguez-Diaz M."/>
            <person name="Swings J."/>
            <person name="De Vos P."/>
        </authorList>
    </citation>
    <scope>NUCLEOTIDE SEQUENCE [LARGE SCALE GENOMIC DNA]</scope>
    <source>
        <strain evidence="1 2">LMG 19488</strain>
    </source>
</reference>